<sequence length="230" mass="23748">MSPALAITALLMGLAGGPHCVAMCGAACGGLVQRVQVVRRGERLGAPQLEFHIGRLLGYSLAGAAAGFAVDSFALLSKNTAALQPVWTLFHLAVLAWGLMLLARARQPAWVETAGRSVWDKIRPMAQARGGLVATGALWTFMPCGLLYSALLVASLSGGALEGAASMALFALGSGLSLGIAPGVLRKVQAVANRLRDGSGTRVAGLLLALTAVAALWIDLSHRIAQWCAQ</sequence>
<proteinExistence type="predicted"/>
<feature type="domain" description="Urease accessory protein UreH-like transmembrane" evidence="2">
    <location>
        <begin position="8"/>
        <end position="212"/>
    </location>
</feature>
<keyword evidence="4" id="KW-1185">Reference proteome</keyword>
<dbReference type="RefSeq" id="WP_187083044.1">
    <property type="nucleotide sequence ID" value="NZ_JACORU010000007.1"/>
</dbReference>
<organism evidence="3 4">
    <name type="scientific">Ramlibacter albus</name>
    <dbReference type="NCBI Taxonomy" id="2079448"/>
    <lineage>
        <taxon>Bacteria</taxon>
        <taxon>Pseudomonadati</taxon>
        <taxon>Pseudomonadota</taxon>
        <taxon>Betaproteobacteria</taxon>
        <taxon>Burkholderiales</taxon>
        <taxon>Comamonadaceae</taxon>
        <taxon>Ramlibacter</taxon>
    </lineage>
</organism>
<feature type="transmembrane region" description="Helical" evidence="1">
    <location>
        <begin position="163"/>
        <end position="185"/>
    </location>
</feature>
<reference evidence="3" key="1">
    <citation type="submission" date="2020-08" db="EMBL/GenBank/DDBJ databases">
        <title>Ramlibacter sp. GTP1 16S ribosomal RNA gene genome sequencing and assembly.</title>
        <authorList>
            <person name="Kang M."/>
        </authorList>
    </citation>
    <scope>NUCLEOTIDE SEQUENCE</scope>
    <source>
        <strain evidence="3">GTP1</strain>
    </source>
</reference>
<dbReference type="Proteomes" id="UP000596827">
    <property type="component" value="Unassembled WGS sequence"/>
</dbReference>
<dbReference type="AlphaFoldDB" id="A0A923S453"/>
<evidence type="ECO:0000313" key="4">
    <source>
        <dbReference type="Proteomes" id="UP000596827"/>
    </source>
</evidence>
<keyword evidence="1" id="KW-1133">Transmembrane helix</keyword>
<keyword evidence="1" id="KW-0472">Membrane</keyword>
<keyword evidence="1" id="KW-0812">Transmembrane</keyword>
<accession>A0A923S453</accession>
<dbReference type="EMBL" id="JACORU010000007">
    <property type="protein sequence ID" value="MBC5766553.1"/>
    <property type="molecule type" value="Genomic_DNA"/>
</dbReference>
<dbReference type="PANTHER" id="PTHR42208">
    <property type="entry name" value="HEAVY METAL TRANSPORTER-RELATED"/>
    <property type="match status" value="1"/>
</dbReference>
<dbReference type="Pfam" id="PF13386">
    <property type="entry name" value="DsbD_2"/>
    <property type="match status" value="1"/>
</dbReference>
<evidence type="ECO:0000256" key="1">
    <source>
        <dbReference type="SAM" id="Phobius"/>
    </source>
</evidence>
<dbReference type="PANTHER" id="PTHR42208:SF1">
    <property type="entry name" value="HEAVY METAL TRANSPORTER"/>
    <property type="match status" value="1"/>
</dbReference>
<evidence type="ECO:0000313" key="3">
    <source>
        <dbReference type="EMBL" id="MBC5766553.1"/>
    </source>
</evidence>
<feature type="transmembrane region" description="Helical" evidence="1">
    <location>
        <begin position="86"/>
        <end position="103"/>
    </location>
</feature>
<gene>
    <name evidence="3" type="ORF">H8R02_18935</name>
</gene>
<protein>
    <submittedName>
        <fullName evidence="3">Sulfite exporter TauE/SafE family protein</fullName>
    </submittedName>
</protein>
<comment type="caution">
    <text evidence="3">The sequence shown here is derived from an EMBL/GenBank/DDBJ whole genome shotgun (WGS) entry which is preliminary data.</text>
</comment>
<feature type="transmembrane region" description="Helical" evidence="1">
    <location>
        <begin position="131"/>
        <end position="151"/>
    </location>
</feature>
<evidence type="ECO:0000259" key="2">
    <source>
        <dbReference type="Pfam" id="PF13386"/>
    </source>
</evidence>
<name>A0A923S453_9BURK</name>
<feature type="transmembrane region" description="Helical" evidence="1">
    <location>
        <begin position="206"/>
        <end position="225"/>
    </location>
</feature>
<dbReference type="InterPro" id="IPR039447">
    <property type="entry name" value="UreH-like_TM_dom"/>
</dbReference>